<dbReference type="Proteomes" id="UP000000503">
    <property type="component" value="Chromosome"/>
</dbReference>
<dbReference type="InterPro" id="IPR051319">
    <property type="entry name" value="Oligoribo/pAp-PDE_c-di-AMP_PDE"/>
</dbReference>
<dbReference type="HOGENOM" id="CLU_039720_0_0_12"/>
<dbReference type="OrthoDB" id="9803668at2"/>
<reference evidence="4" key="1">
    <citation type="journal article" date="2013" name="Stand. Genomic Sci.">
        <title>Genome sequence of the thermophilic fresh-water bacterium Spirochaeta caldaria type strain (H1(T)), reclassification of Spirochaeta caldaria, Spirochaeta stenostrepta, and Spirochaeta zuelzerae in the genus Treponema as Treponema caldaria comb. nov., Treponema stenostrepta comb. nov., and Treponema zuelzerae comb. nov., and emendation of the genus Treponema.</title>
        <authorList>
            <person name="Abt B."/>
            <person name="Goker M."/>
            <person name="Scheuner C."/>
            <person name="Han C."/>
            <person name="Lu M."/>
            <person name="Misra M."/>
            <person name="Lapidus A."/>
            <person name="Nolan M."/>
            <person name="Lucas S."/>
            <person name="Hammon N."/>
            <person name="Deshpande S."/>
            <person name="Cheng J.F."/>
            <person name="Tapia R."/>
            <person name="Goodwin L.A."/>
            <person name="Pitluck S."/>
            <person name="Liolios K."/>
            <person name="Pagani I."/>
            <person name="Ivanova N."/>
            <person name="Mavromatis K."/>
            <person name="Mikhailova N."/>
            <person name="Huntemann M."/>
            <person name="Pati A."/>
            <person name="Chen A."/>
            <person name="Palaniappan K."/>
            <person name="Land M."/>
            <person name="Hauser L."/>
            <person name="Jeffries C.D."/>
            <person name="Rohde M."/>
            <person name="Spring S."/>
            <person name="Gronow S."/>
            <person name="Detter J.C."/>
            <person name="Bristow J."/>
            <person name="Eisen J.A."/>
            <person name="Markowitz V."/>
            <person name="Hugenholtz P."/>
            <person name="Kyrpides N.C."/>
            <person name="Woyke T."/>
            <person name="Klenk H.P."/>
        </authorList>
    </citation>
    <scope>NUCLEOTIDE SEQUENCE</scope>
    <source>
        <strain evidence="4">ATCC 51460 / DSM 7334 / H1</strain>
    </source>
</reference>
<keyword evidence="4" id="KW-1185">Reference proteome</keyword>
<gene>
    <name evidence="3" type="ordered locus">Spica_1140</name>
</gene>
<dbReference type="Gene3D" id="3.90.1640.10">
    <property type="entry name" value="inorganic pyrophosphatase (n-terminal core)"/>
    <property type="match status" value="1"/>
</dbReference>
<feature type="domain" description="DDH" evidence="1">
    <location>
        <begin position="19"/>
        <end position="163"/>
    </location>
</feature>
<dbReference type="InterPro" id="IPR038763">
    <property type="entry name" value="DHH_sf"/>
</dbReference>
<dbReference type="InterPro" id="IPR003156">
    <property type="entry name" value="DHHA1_dom"/>
</dbReference>
<dbReference type="Pfam" id="PF01368">
    <property type="entry name" value="DHH"/>
    <property type="match status" value="1"/>
</dbReference>
<accession>F8F0E2</accession>
<dbReference type="Gene3D" id="3.10.310.30">
    <property type="match status" value="1"/>
</dbReference>
<dbReference type="InterPro" id="IPR001667">
    <property type="entry name" value="DDH_dom"/>
</dbReference>
<dbReference type="PANTHER" id="PTHR47618:SF1">
    <property type="entry name" value="BIFUNCTIONAL OLIGORIBONUCLEASE AND PAP PHOSPHATASE NRNA"/>
    <property type="match status" value="1"/>
</dbReference>
<dbReference type="eggNOG" id="COG0618">
    <property type="taxonomic scope" value="Bacteria"/>
</dbReference>
<dbReference type="AlphaFoldDB" id="F8F0E2"/>
<dbReference type="Pfam" id="PF02272">
    <property type="entry name" value="DHHA1"/>
    <property type="match status" value="1"/>
</dbReference>
<proteinExistence type="predicted"/>
<dbReference type="PANTHER" id="PTHR47618">
    <property type="entry name" value="BIFUNCTIONAL OLIGORIBONUCLEASE AND PAP PHOSPHATASE NRNA"/>
    <property type="match status" value="1"/>
</dbReference>
<dbReference type="STRING" id="744872.Spica_1140"/>
<dbReference type="EMBL" id="CP002868">
    <property type="protein sequence ID" value="AEJ19286.1"/>
    <property type="molecule type" value="Genomic_DNA"/>
</dbReference>
<evidence type="ECO:0000313" key="4">
    <source>
        <dbReference type="Proteomes" id="UP000000503"/>
    </source>
</evidence>
<evidence type="ECO:0000313" key="3">
    <source>
        <dbReference type="EMBL" id="AEJ19286.1"/>
    </source>
</evidence>
<name>F8F0E2_GRAC1</name>
<evidence type="ECO:0000259" key="1">
    <source>
        <dbReference type="Pfam" id="PF01368"/>
    </source>
</evidence>
<dbReference type="SUPFAM" id="SSF64182">
    <property type="entry name" value="DHH phosphoesterases"/>
    <property type="match status" value="1"/>
</dbReference>
<dbReference type="RefSeq" id="WP_013968597.1">
    <property type="nucleotide sequence ID" value="NC_015732.1"/>
</dbReference>
<evidence type="ECO:0000259" key="2">
    <source>
        <dbReference type="Pfam" id="PF02272"/>
    </source>
</evidence>
<dbReference type="KEGG" id="scd:Spica_1140"/>
<dbReference type="GO" id="GO:0003676">
    <property type="term" value="F:nucleic acid binding"/>
    <property type="evidence" value="ECO:0007669"/>
    <property type="project" value="InterPro"/>
</dbReference>
<protein>
    <submittedName>
        <fullName evidence="3">Phosphoesterase RecJ domain protein</fullName>
    </submittedName>
</protein>
<organism evidence="3 4">
    <name type="scientific">Gracilinema caldarium (strain ATCC 51460 / DSM 7334 / H1)</name>
    <name type="common">Treponema caldarium</name>
    <dbReference type="NCBI Taxonomy" id="744872"/>
    <lineage>
        <taxon>Bacteria</taxon>
        <taxon>Pseudomonadati</taxon>
        <taxon>Spirochaetota</taxon>
        <taxon>Spirochaetia</taxon>
        <taxon>Spirochaetales</taxon>
        <taxon>Breznakiellaceae</taxon>
        <taxon>Gracilinema</taxon>
    </lineage>
</organism>
<feature type="domain" description="DHHA1" evidence="2">
    <location>
        <begin position="226"/>
        <end position="309"/>
    </location>
</feature>
<sequence length="329" mass="36164">MTLKTVRDILGFINTYDSFIITTHTGPDADGIGAEIIMYHLLKTMQKRVHVINADPVPIRFAFLDPDGIIEHWDSSRHFHLPELGGIIIVDTSDEFNLGCMLDEALPHAQGVYIIDHHEQSPFTHLDGYIDASAASTTQILIDLVQAADLPITKDVAIPAYAGLLYDTGSFIYSKTTAKTFETALLLVQSGAIPHEIYRDLFESNSISVLLLQKRVLSSLEILGNGSLAVQVMTKKDLEETNASYEDAENFINIPLQIKEIEVSILIKQNREGLVRCSLRSKGKVNVSLLAQQFNGGGHKMAAGFKSSLGLEETRTMVIQKVLAALGMA</sequence>